<name>X0Y2Q1_9ZZZZ</name>
<dbReference type="EMBL" id="BARS01055902">
    <property type="protein sequence ID" value="GAG49955.1"/>
    <property type="molecule type" value="Genomic_DNA"/>
</dbReference>
<dbReference type="Gene3D" id="3.40.50.720">
    <property type="entry name" value="NAD(P)-binding Rossmann-like Domain"/>
    <property type="match status" value="1"/>
</dbReference>
<evidence type="ECO:0000256" key="1">
    <source>
        <dbReference type="ARBA" id="ARBA00009219"/>
    </source>
</evidence>
<sequence>MNALVTGAGGFLGLYIVEQLIARGDSVRAFCRGSYAELDRLGVETIHGDIRDRRTTMAACAGTDVVFHTAAVAGIGVDWRPFHEINTIGTRHVVEGC</sequence>
<dbReference type="InterPro" id="IPR050177">
    <property type="entry name" value="Lipid_A_modif_metabolic_enz"/>
</dbReference>
<reference evidence="4" key="1">
    <citation type="journal article" date="2014" name="Front. Microbiol.">
        <title>High frequency of phylogenetically diverse reductive dehalogenase-homologous genes in deep subseafloor sedimentary metagenomes.</title>
        <authorList>
            <person name="Kawai M."/>
            <person name="Futagami T."/>
            <person name="Toyoda A."/>
            <person name="Takaki Y."/>
            <person name="Nishi S."/>
            <person name="Hori S."/>
            <person name="Arai W."/>
            <person name="Tsubouchi T."/>
            <person name="Morono Y."/>
            <person name="Uchiyama I."/>
            <person name="Ito T."/>
            <person name="Fujiyama A."/>
            <person name="Inagaki F."/>
            <person name="Takami H."/>
        </authorList>
    </citation>
    <scope>NUCLEOTIDE SEQUENCE</scope>
    <source>
        <strain evidence="4">Expedition CK06-06</strain>
    </source>
</reference>
<comment type="similarity">
    <text evidence="1">Belongs to the 3-beta-HSD family.</text>
</comment>
<keyword evidence="2" id="KW-0560">Oxidoreductase</keyword>
<evidence type="ECO:0000259" key="3">
    <source>
        <dbReference type="Pfam" id="PF01073"/>
    </source>
</evidence>
<evidence type="ECO:0000256" key="2">
    <source>
        <dbReference type="ARBA" id="ARBA00023002"/>
    </source>
</evidence>
<dbReference type="GO" id="GO:0006694">
    <property type="term" value="P:steroid biosynthetic process"/>
    <property type="evidence" value="ECO:0007669"/>
    <property type="project" value="InterPro"/>
</dbReference>
<comment type="caution">
    <text evidence="4">The sequence shown here is derived from an EMBL/GenBank/DDBJ whole genome shotgun (WGS) entry which is preliminary data.</text>
</comment>
<dbReference type="GO" id="GO:0016616">
    <property type="term" value="F:oxidoreductase activity, acting on the CH-OH group of donors, NAD or NADP as acceptor"/>
    <property type="evidence" value="ECO:0007669"/>
    <property type="project" value="InterPro"/>
</dbReference>
<dbReference type="SUPFAM" id="SSF51735">
    <property type="entry name" value="NAD(P)-binding Rossmann-fold domains"/>
    <property type="match status" value="1"/>
</dbReference>
<accession>X0Y2Q1</accession>
<dbReference type="PANTHER" id="PTHR43245:SF51">
    <property type="entry name" value="SHORT CHAIN DEHYDROGENASE_REDUCTASE FAMILY 42E, MEMBER 2"/>
    <property type="match status" value="1"/>
</dbReference>
<feature type="domain" description="3-beta hydroxysteroid dehydrogenase/isomerase" evidence="3">
    <location>
        <begin position="4"/>
        <end position="97"/>
    </location>
</feature>
<organism evidence="4">
    <name type="scientific">marine sediment metagenome</name>
    <dbReference type="NCBI Taxonomy" id="412755"/>
    <lineage>
        <taxon>unclassified sequences</taxon>
        <taxon>metagenomes</taxon>
        <taxon>ecological metagenomes</taxon>
    </lineage>
</organism>
<dbReference type="InterPro" id="IPR036291">
    <property type="entry name" value="NAD(P)-bd_dom_sf"/>
</dbReference>
<dbReference type="PANTHER" id="PTHR43245">
    <property type="entry name" value="BIFUNCTIONAL POLYMYXIN RESISTANCE PROTEIN ARNA"/>
    <property type="match status" value="1"/>
</dbReference>
<dbReference type="AlphaFoldDB" id="X0Y2Q1"/>
<dbReference type="Pfam" id="PF01073">
    <property type="entry name" value="3Beta_HSD"/>
    <property type="match status" value="1"/>
</dbReference>
<feature type="non-terminal residue" evidence="4">
    <location>
        <position position="97"/>
    </location>
</feature>
<dbReference type="InterPro" id="IPR002225">
    <property type="entry name" value="3Beta_OHSteriod_DH/Estase"/>
</dbReference>
<evidence type="ECO:0000313" key="4">
    <source>
        <dbReference type="EMBL" id="GAG49955.1"/>
    </source>
</evidence>
<gene>
    <name evidence="4" type="ORF">S01H1_82458</name>
</gene>
<proteinExistence type="inferred from homology"/>
<protein>
    <recommendedName>
        <fullName evidence="3">3-beta hydroxysteroid dehydrogenase/isomerase domain-containing protein</fullName>
    </recommendedName>
</protein>